<name>A0AAV6GQR9_9TELE</name>
<dbReference type="AlphaFoldDB" id="A0AAV6GQR9"/>
<feature type="domain" description="ARMC9 CTLH-like" evidence="10">
    <location>
        <begin position="57"/>
        <end position="188"/>
    </location>
</feature>
<dbReference type="InterPro" id="IPR011989">
    <property type="entry name" value="ARM-like"/>
</dbReference>
<accession>A0AAV6GQR9</accession>
<dbReference type="Gene3D" id="1.25.10.10">
    <property type="entry name" value="Leucine-rich Repeat Variant"/>
    <property type="match status" value="1"/>
</dbReference>
<dbReference type="EMBL" id="JADWDJ010000009">
    <property type="protein sequence ID" value="KAG5276080.1"/>
    <property type="molecule type" value="Genomic_DNA"/>
</dbReference>
<evidence type="ECO:0000256" key="7">
    <source>
        <dbReference type="ARBA" id="ARBA00023273"/>
    </source>
</evidence>
<evidence type="ECO:0000256" key="8">
    <source>
        <dbReference type="SAM" id="MobiDB-lite"/>
    </source>
</evidence>
<reference evidence="11" key="1">
    <citation type="submission" date="2020-10" db="EMBL/GenBank/DDBJ databases">
        <title>Chromosome-scale genome assembly of the Allis shad, Alosa alosa.</title>
        <authorList>
            <person name="Margot Z."/>
            <person name="Christophe K."/>
            <person name="Cabau C."/>
            <person name="Louis A."/>
            <person name="Berthelot C."/>
            <person name="Parey E."/>
            <person name="Roest Crollius H."/>
            <person name="Montfort J."/>
            <person name="Robinson-Rechavi M."/>
            <person name="Bucao C."/>
            <person name="Bouchez O."/>
            <person name="Gislard M."/>
            <person name="Lluch J."/>
            <person name="Milhes M."/>
            <person name="Lampietro C."/>
            <person name="Lopez Roques C."/>
            <person name="Donnadieu C."/>
            <person name="Braasch I."/>
            <person name="Desvignes T."/>
            <person name="Postlethwait J."/>
            <person name="Bobe J."/>
            <person name="Guiguen Y."/>
        </authorList>
    </citation>
    <scope>NUCLEOTIDE SEQUENCE</scope>
    <source>
        <strain evidence="11">M-15738</strain>
        <tissue evidence="11">Blood</tissue>
    </source>
</reference>
<sequence>MGDMFGNEADILGMIKEYLNFAEFEETAKQFEKECKIKGKPIPKSQGNAVQDSKALIIQKDLMSSFEDGDYKVFFELWNEHIPVEDRDSHPTAQKLEFYLHIHFTIYPLKHCLGRPDRGDFDERITHFKHFLETRGSALSQTTEFLPFYALPFVPNPVAHPSFKNLFQDSWMPEMKEKLEKFLSTTLKASNTPRLVTIYREGFSSNKDTVQQLHLQLAEAERKTSSYVKKFQKMQADYHKLIGVTAELVDSLEATVSGKMISPEYLQGVCVRLFSNQMRQSVAQSIDFTRPGTASSMLRASVAPPRPKDVPLLPSLDYEKLKRDLANGSDRLKALLLQALRWRLTRSVHGEQRDTVLQAFISNDLLERVSRSSSSSRKKTVLHLMKSKNEIVRQYMARLINAFASLSDGRMYLSQIPSLLKILLDSMKTEEKDSLTRENLLGALQKLSLRRAQQTAMIRAGLIGWLVDELHDSDCLTDYTLEYAVALLMNLCLRTQGKRKCAENAKHVLKVLTDLLGHENHEIRPYVNGALYSILGISAVREAAREMSMEEILCCYSKEENPELNRQIEFIIKQLNSVDVTEDGAESDDEEEEDDDEEDAMEADLDKEEVLQPQPKELSGESLLTTEYLGIMTNMVKAKRRSGPPAGHSMDEPLQRPVTPSSHRNTIDSRREGDYPLSRESLPLSRYDSRPPTRSGSRPSTSDSLHRTLVSESECWRSSQESGLEGSVVGQPPPPATSESNGHVTSDSIPAFASRPKIPRTPDTDVGLKRHSPLLVPQFSQSEPQQSSRPSSSGSAARSHRLSSLSNRK</sequence>
<keyword evidence="6" id="KW-0206">Cytoskeleton</keyword>
<dbReference type="GO" id="GO:0060271">
    <property type="term" value="P:cilium assembly"/>
    <property type="evidence" value="ECO:0007669"/>
    <property type="project" value="InterPro"/>
</dbReference>
<dbReference type="InterPro" id="IPR040369">
    <property type="entry name" value="ARMC9"/>
</dbReference>
<feature type="compositionally biased region" description="Low complexity" evidence="8">
    <location>
        <begin position="780"/>
        <end position="809"/>
    </location>
</feature>
<evidence type="ECO:0000256" key="1">
    <source>
        <dbReference type="ARBA" id="ARBA00004114"/>
    </source>
</evidence>
<gene>
    <name evidence="11" type="ORF">AALO_G00127670</name>
</gene>
<proteinExistence type="predicted"/>
<evidence type="ECO:0000256" key="2">
    <source>
        <dbReference type="ARBA" id="ARBA00004120"/>
    </source>
</evidence>
<evidence type="ECO:0000259" key="9">
    <source>
        <dbReference type="Pfam" id="PF21050"/>
    </source>
</evidence>
<keyword evidence="12" id="KW-1185">Reference proteome</keyword>
<organism evidence="11 12">
    <name type="scientific">Alosa alosa</name>
    <name type="common">allis shad</name>
    <dbReference type="NCBI Taxonomy" id="278164"/>
    <lineage>
        <taxon>Eukaryota</taxon>
        <taxon>Metazoa</taxon>
        <taxon>Chordata</taxon>
        <taxon>Craniata</taxon>
        <taxon>Vertebrata</taxon>
        <taxon>Euteleostomi</taxon>
        <taxon>Actinopterygii</taxon>
        <taxon>Neopterygii</taxon>
        <taxon>Teleostei</taxon>
        <taxon>Clupei</taxon>
        <taxon>Clupeiformes</taxon>
        <taxon>Clupeoidei</taxon>
        <taxon>Clupeidae</taxon>
        <taxon>Alosa</taxon>
    </lineage>
</organism>
<feature type="compositionally biased region" description="Low complexity" evidence="8">
    <location>
        <begin position="690"/>
        <end position="703"/>
    </location>
</feature>
<dbReference type="Pfam" id="PF21051">
    <property type="entry name" value="ARMC9_LisH"/>
    <property type="match status" value="1"/>
</dbReference>
<dbReference type="InterPro" id="IPR006594">
    <property type="entry name" value="LisH"/>
</dbReference>
<comment type="subcellular location">
    <subcellularLocation>
        <location evidence="2">Cytoplasm</location>
        <location evidence="2">Cytoskeleton</location>
        <location evidence="2">Cilium basal body</location>
    </subcellularLocation>
    <subcellularLocation>
        <location evidence="1">Cytoplasm</location>
        <location evidence="1">Cytoskeleton</location>
        <location evidence="1">Microtubule organizing center</location>
        <location evidence="1">Centrosome</location>
        <location evidence="1">Centriole</location>
    </subcellularLocation>
</comment>
<dbReference type="GO" id="GO:0036064">
    <property type="term" value="C:ciliary basal body"/>
    <property type="evidence" value="ECO:0007669"/>
    <property type="project" value="InterPro"/>
</dbReference>
<feature type="region of interest" description="Disordered" evidence="8">
    <location>
        <begin position="639"/>
        <end position="809"/>
    </location>
</feature>
<evidence type="ECO:0000256" key="3">
    <source>
        <dbReference type="ARBA" id="ARBA00021146"/>
    </source>
</evidence>
<feature type="region of interest" description="Disordered" evidence="8">
    <location>
        <begin position="579"/>
        <end position="623"/>
    </location>
</feature>
<dbReference type="FunFam" id="1.25.10.10:FF:000124">
    <property type="entry name" value="lisH domain-containing protein ARMC9 isoform X1"/>
    <property type="match status" value="1"/>
</dbReference>
<dbReference type="SMART" id="SM00667">
    <property type="entry name" value="LisH"/>
    <property type="match status" value="1"/>
</dbReference>
<dbReference type="PANTHER" id="PTHR14881:SF4">
    <property type="entry name" value="LISH DOMAIN-CONTAINING PROTEIN ARMC9"/>
    <property type="match status" value="1"/>
</dbReference>
<keyword evidence="5" id="KW-0970">Cilium biogenesis/degradation</keyword>
<feature type="domain" description="LisH" evidence="9">
    <location>
        <begin position="457"/>
        <end position="576"/>
    </location>
</feature>
<feature type="compositionally biased region" description="Polar residues" evidence="8">
    <location>
        <begin position="737"/>
        <end position="748"/>
    </location>
</feature>
<keyword evidence="4" id="KW-0963">Cytoplasm</keyword>
<evidence type="ECO:0000256" key="5">
    <source>
        <dbReference type="ARBA" id="ARBA00022794"/>
    </source>
</evidence>
<dbReference type="InterPro" id="IPR056327">
    <property type="entry name" value="ARMC9_CTLH-like_dom"/>
</dbReference>
<dbReference type="Pfam" id="PF23138">
    <property type="entry name" value="CTLH_Armc9"/>
    <property type="match status" value="1"/>
</dbReference>
<evidence type="ECO:0000256" key="4">
    <source>
        <dbReference type="ARBA" id="ARBA00022490"/>
    </source>
</evidence>
<dbReference type="PROSITE" id="PS50896">
    <property type="entry name" value="LISH"/>
    <property type="match status" value="1"/>
</dbReference>
<dbReference type="InterPro" id="IPR048959">
    <property type="entry name" value="ARMC9_ARM_dom"/>
</dbReference>
<dbReference type="GO" id="GO:0097542">
    <property type="term" value="C:ciliary tip"/>
    <property type="evidence" value="ECO:0007669"/>
    <property type="project" value="TreeGrafter"/>
</dbReference>
<dbReference type="SUPFAM" id="SSF48371">
    <property type="entry name" value="ARM repeat"/>
    <property type="match status" value="1"/>
</dbReference>
<evidence type="ECO:0000313" key="11">
    <source>
        <dbReference type="EMBL" id="KAG5276080.1"/>
    </source>
</evidence>
<protein>
    <recommendedName>
        <fullName evidence="3">LisH domain-containing protein ARMC9</fullName>
    </recommendedName>
</protein>
<dbReference type="InterPro" id="IPR016024">
    <property type="entry name" value="ARM-type_fold"/>
</dbReference>
<keyword evidence="7" id="KW-0966">Cell projection</keyword>
<comment type="caution">
    <text evidence="11">The sequence shown here is derived from an EMBL/GenBank/DDBJ whole genome shotgun (WGS) entry which is preliminary data.</text>
</comment>
<dbReference type="GO" id="GO:0005814">
    <property type="term" value="C:centriole"/>
    <property type="evidence" value="ECO:0007669"/>
    <property type="project" value="UniProtKB-SubCell"/>
</dbReference>
<feature type="compositionally biased region" description="Basic and acidic residues" evidence="8">
    <location>
        <begin position="665"/>
        <end position="674"/>
    </location>
</feature>
<evidence type="ECO:0000256" key="6">
    <source>
        <dbReference type="ARBA" id="ARBA00023212"/>
    </source>
</evidence>
<dbReference type="InterPro" id="IPR048957">
    <property type="entry name" value="ARMC9_LisH"/>
</dbReference>
<dbReference type="Pfam" id="PF21050">
    <property type="entry name" value="ARMC9_ARM"/>
    <property type="match status" value="1"/>
</dbReference>
<evidence type="ECO:0000259" key="10">
    <source>
        <dbReference type="Pfam" id="PF23138"/>
    </source>
</evidence>
<feature type="compositionally biased region" description="Acidic residues" evidence="8">
    <location>
        <begin position="580"/>
        <end position="607"/>
    </location>
</feature>
<evidence type="ECO:0000313" key="12">
    <source>
        <dbReference type="Proteomes" id="UP000823561"/>
    </source>
</evidence>
<dbReference type="PANTHER" id="PTHR14881">
    <property type="entry name" value="LISH DOMAIN-CONTAINING PROTEIN ARMC9"/>
    <property type="match status" value="1"/>
</dbReference>
<dbReference type="Proteomes" id="UP000823561">
    <property type="component" value="Chromosome 9"/>
</dbReference>